<gene>
    <name evidence="6" type="ORF">UT08_C0003G0020</name>
</gene>
<name>A0A0G0L4B1_9BACT</name>
<evidence type="ECO:0000256" key="5">
    <source>
        <dbReference type="RuleBase" id="RU003560"/>
    </source>
</evidence>
<comment type="cofactor">
    <cofactor evidence="1">
        <name>pyridoxal 5'-phosphate</name>
        <dbReference type="ChEBI" id="CHEBI:597326"/>
    </cofactor>
</comment>
<dbReference type="InterPro" id="IPR015422">
    <property type="entry name" value="PyrdxlP-dep_Trfase_small"/>
</dbReference>
<dbReference type="PANTHER" id="PTHR11986:SF79">
    <property type="entry name" value="ACETYLORNITHINE AMINOTRANSFERASE, MITOCHONDRIAL"/>
    <property type="match status" value="1"/>
</dbReference>
<comment type="caution">
    <text evidence="6">The sequence shown here is derived from an EMBL/GenBank/DDBJ whole genome shotgun (WGS) entry which is preliminary data.</text>
</comment>
<accession>A0A0G0L4B1</accession>
<protein>
    <submittedName>
        <fullName evidence="6">4-aminobutyrate aminotransferase apoenzyme</fullName>
    </submittedName>
</protein>
<dbReference type="InterPro" id="IPR015421">
    <property type="entry name" value="PyrdxlP-dep_Trfase_major"/>
</dbReference>
<evidence type="ECO:0000256" key="4">
    <source>
        <dbReference type="ARBA" id="ARBA00022898"/>
    </source>
</evidence>
<dbReference type="AlphaFoldDB" id="A0A0G0L4B1"/>
<dbReference type="PANTHER" id="PTHR11986">
    <property type="entry name" value="AMINOTRANSFERASE CLASS III"/>
    <property type="match status" value="1"/>
</dbReference>
<dbReference type="Proteomes" id="UP000034081">
    <property type="component" value="Unassembled WGS sequence"/>
</dbReference>
<comment type="similarity">
    <text evidence="5">Belongs to the class-III pyridoxal-phosphate-dependent aminotransferase family.</text>
</comment>
<dbReference type="SUPFAM" id="SSF53383">
    <property type="entry name" value="PLP-dependent transferases"/>
    <property type="match status" value="1"/>
</dbReference>
<dbReference type="Gene3D" id="3.90.1150.10">
    <property type="entry name" value="Aspartate Aminotransferase, domain 1"/>
    <property type="match status" value="1"/>
</dbReference>
<keyword evidence="2 6" id="KW-0032">Aminotransferase</keyword>
<dbReference type="STRING" id="1618570.UT08_C0003G0020"/>
<dbReference type="InterPro" id="IPR015424">
    <property type="entry name" value="PyrdxlP-dep_Trfase"/>
</dbReference>
<dbReference type="GO" id="GO:0030170">
    <property type="term" value="F:pyridoxal phosphate binding"/>
    <property type="evidence" value="ECO:0007669"/>
    <property type="project" value="InterPro"/>
</dbReference>
<reference evidence="6 7" key="1">
    <citation type="journal article" date="2015" name="Nature">
        <title>rRNA introns, odd ribosomes, and small enigmatic genomes across a large radiation of phyla.</title>
        <authorList>
            <person name="Brown C.T."/>
            <person name="Hug L.A."/>
            <person name="Thomas B.C."/>
            <person name="Sharon I."/>
            <person name="Castelle C.J."/>
            <person name="Singh A."/>
            <person name="Wilkins M.J."/>
            <person name="Williams K.H."/>
            <person name="Banfield J.F."/>
        </authorList>
    </citation>
    <scope>NUCLEOTIDE SEQUENCE [LARGE SCALE GENOMIC DNA]</scope>
</reference>
<keyword evidence="4 5" id="KW-0663">Pyridoxal phosphate</keyword>
<dbReference type="EMBL" id="LBVL01000003">
    <property type="protein sequence ID" value="KKQ85857.1"/>
    <property type="molecule type" value="Genomic_DNA"/>
</dbReference>
<evidence type="ECO:0000256" key="3">
    <source>
        <dbReference type="ARBA" id="ARBA00022679"/>
    </source>
</evidence>
<dbReference type="InterPro" id="IPR050103">
    <property type="entry name" value="Class-III_PLP-dep_AT"/>
</dbReference>
<evidence type="ECO:0000256" key="1">
    <source>
        <dbReference type="ARBA" id="ARBA00001933"/>
    </source>
</evidence>
<evidence type="ECO:0000256" key="2">
    <source>
        <dbReference type="ARBA" id="ARBA00022576"/>
    </source>
</evidence>
<dbReference type="GO" id="GO:0042802">
    <property type="term" value="F:identical protein binding"/>
    <property type="evidence" value="ECO:0007669"/>
    <property type="project" value="TreeGrafter"/>
</dbReference>
<dbReference type="Pfam" id="PF00202">
    <property type="entry name" value="Aminotran_3"/>
    <property type="match status" value="1"/>
</dbReference>
<dbReference type="InterPro" id="IPR005814">
    <property type="entry name" value="Aminotrans_3"/>
</dbReference>
<evidence type="ECO:0000313" key="7">
    <source>
        <dbReference type="Proteomes" id="UP000034081"/>
    </source>
</evidence>
<proteinExistence type="inferred from homology"/>
<organism evidence="6 7">
    <name type="scientific">Candidatus Woesebacteria bacterium GW2011_GWB1_38_8</name>
    <dbReference type="NCBI Taxonomy" id="1618570"/>
    <lineage>
        <taxon>Bacteria</taxon>
        <taxon>Candidatus Woeseibacteriota</taxon>
    </lineage>
</organism>
<keyword evidence="3 6" id="KW-0808">Transferase</keyword>
<evidence type="ECO:0000313" key="6">
    <source>
        <dbReference type="EMBL" id="KKQ85857.1"/>
    </source>
</evidence>
<dbReference type="Gene3D" id="3.40.640.10">
    <property type="entry name" value="Type I PLP-dependent aspartate aminotransferase-like (Major domain)"/>
    <property type="match status" value="1"/>
</dbReference>
<sequence>MLDIQLPNQDLLERTNLQEAMRNEPVLGSAVRSVAERLNGGLSPATEAYLSEVIDIYTEASRVEREIAASPMEFNPKGLYTSESLGNLDSLRKHTSEASIIWVLKPGITVDRIQAGYVKVAGEDGKRLLNWLSAASSLNLGGQHPDIETADAWAGIRFGSNNCSAYHPMGIEDEAKSQLAEVTPGNHQKIIVWESSGGGVNTVAQEAALLHQHTLGRTSRRLIVRFEKAYHGNNGLAGMATDFGIDRKYDVIFNGNVPNVRLPFPDTPHATAEFLSRYEALVRQDQVAGILLEAIQGDGGMRIMSQEAAKFITTVNEQQDILSIWDEVQSGMGRSGKFLAVEWFGPEVANSPNAAFTLAKALANGYPISAAVLPKNYDQFPPAGALSTMMGNASGLLRMMTTIQIVYQPDFLEAVRLKGEMAKDMLNMASSPDSHLRGGRGYGLMLGAEFTNPDGSSAVTEAICYLGGCGVLAGGVENHGLRLHPRLTVEPEVVRRVVEKVIECGELMDENVVPAYVKSMVNAGKSGLDK</sequence>
<dbReference type="GO" id="GO:0008483">
    <property type="term" value="F:transaminase activity"/>
    <property type="evidence" value="ECO:0007669"/>
    <property type="project" value="UniProtKB-KW"/>
</dbReference>